<proteinExistence type="predicted"/>
<dbReference type="AlphaFoldDB" id="A0A0K1Q3K9"/>
<dbReference type="KEGG" id="llu:AKJ09_06628"/>
<evidence type="ECO:0008006" key="3">
    <source>
        <dbReference type="Google" id="ProtNLM"/>
    </source>
</evidence>
<dbReference type="Proteomes" id="UP000064967">
    <property type="component" value="Chromosome"/>
</dbReference>
<dbReference type="EMBL" id="CP012333">
    <property type="protein sequence ID" value="AKU99964.1"/>
    <property type="molecule type" value="Genomic_DNA"/>
</dbReference>
<protein>
    <recommendedName>
        <fullName evidence="3">Heavy metal-binding domain-containing protein</fullName>
    </recommendedName>
</protein>
<name>A0A0K1Q3K9_9BACT</name>
<evidence type="ECO:0000313" key="2">
    <source>
        <dbReference type="Proteomes" id="UP000064967"/>
    </source>
</evidence>
<gene>
    <name evidence="1" type="ORF">AKJ09_06628</name>
</gene>
<evidence type="ECO:0000313" key="1">
    <source>
        <dbReference type="EMBL" id="AKU99964.1"/>
    </source>
</evidence>
<accession>A0A0K1Q3K9</accession>
<reference evidence="1 2" key="1">
    <citation type="submission" date="2015-08" db="EMBL/GenBank/DDBJ databases">
        <authorList>
            <person name="Babu N.S."/>
            <person name="Beckwith C.J."/>
            <person name="Beseler K.G."/>
            <person name="Brison A."/>
            <person name="Carone J.V."/>
            <person name="Caskin T.P."/>
            <person name="Diamond M."/>
            <person name="Durham M.E."/>
            <person name="Foxe J.M."/>
            <person name="Go M."/>
            <person name="Henderson B.A."/>
            <person name="Jones I.B."/>
            <person name="McGettigan J.A."/>
            <person name="Micheletti S.J."/>
            <person name="Nasrallah M.E."/>
            <person name="Ortiz D."/>
            <person name="Piller C.R."/>
            <person name="Privatt S.R."/>
            <person name="Schneider S.L."/>
            <person name="Sharp S."/>
            <person name="Smith T.C."/>
            <person name="Stanton J.D."/>
            <person name="Ullery H.E."/>
            <person name="Wilson R.J."/>
            <person name="Serrano M.G."/>
            <person name="Buck G."/>
            <person name="Lee V."/>
            <person name="Wang Y."/>
            <person name="Carvalho R."/>
            <person name="Voegtly L."/>
            <person name="Shi R."/>
            <person name="Duckworth R."/>
            <person name="Johnson A."/>
            <person name="Loviza R."/>
            <person name="Walstead R."/>
            <person name="Shah Z."/>
            <person name="Kiflezghi M."/>
            <person name="Wade K."/>
            <person name="Ball S.L."/>
            <person name="Bradley K.W."/>
            <person name="Asai D.J."/>
            <person name="Bowman C.A."/>
            <person name="Russell D.A."/>
            <person name="Pope W.H."/>
            <person name="Jacobs-Sera D."/>
            <person name="Hendrix R.W."/>
            <person name="Hatfull G.F."/>
        </authorList>
    </citation>
    <scope>NUCLEOTIDE SEQUENCE [LARGE SCALE GENOMIC DNA]</scope>
    <source>
        <strain evidence="1 2">DSM 27648</strain>
    </source>
</reference>
<sequence length="89" mass="9588">MALSPEAQNVEMLSDPPNLEVYEPAGEVSTQVIGREVGETFRQAFNALRNQAHAKGASFVMIEDVASHAAWDLSGRTIVSVSGTAFRPK</sequence>
<keyword evidence="2" id="KW-1185">Reference proteome</keyword>
<organism evidence="1 2">
    <name type="scientific">Labilithrix luteola</name>
    <dbReference type="NCBI Taxonomy" id="1391654"/>
    <lineage>
        <taxon>Bacteria</taxon>
        <taxon>Pseudomonadati</taxon>
        <taxon>Myxococcota</taxon>
        <taxon>Polyangia</taxon>
        <taxon>Polyangiales</taxon>
        <taxon>Labilitrichaceae</taxon>
        <taxon>Labilithrix</taxon>
    </lineage>
</organism>